<name>A0A0A8YGG6_ARUDO</name>
<dbReference type="AlphaFoldDB" id="A0A0A8YGG6"/>
<evidence type="ECO:0000313" key="1">
    <source>
        <dbReference type="EMBL" id="JAD25399.1"/>
    </source>
</evidence>
<accession>A0A0A8YGG6</accession>
<reference evidence="1" key="1">
    <citation type="submission" date="2014-09" db="EMBL/GenBank/DDBJ databases">
        <authorList>
            <person name="Magalhaes I.L.F."/>
            <person name="Oliveira U."/>
            <person name="Santos F.R."/>
            <person name="Vidigal T.H.D.A."/>
            <person name="Brescovit A.D."/>
            <person name="Santos A.J."/>
        </authorList>
    </citation>
    <scope>NUCLEOTIDE SEQUENCE</scope>
    <source>
        <tissue evidence="1">Shoot tissue taken approximately 20 cm above the soil surface</tissue>
    </source>
</reference>
<dbReference type="EMBL" id="GBRH01272496">
    <property type="protein sequence ID" value="JAD25399.1"/>
    <property type="molecule type" value="Transcribed_RNA"/>
</dbReference>
<reference evidence="1" key="2">
    <citation type="journal article" date="2015" name="Data Brief">
        <title>Shoot transcriptome of the giant reed, Arundo donax.</title>
        <authorList>
            <person name="Barrero R.A."/>
            <person name="Guerrero F.D."/>
            <person name="Moolhuijzen P."/>
            <person name="Goolsby J.A."/>
            <person name="Tidwell J."/>
            <person name="Bellgard S.E."/>
            <person name="Bellgard M.I."/>
        </authorList>
    </citation>
    <scope>NUCLEOTIDE SEQUENCE</scope>
    <source>
        <tissue evidence="1">Shoot tissue taken approximately 20 cm above the soil surface</tissue>
    </source>
</reference>
<protein>
    <submittedName>
        <fullName evidence="1">Uncharacterized protein</fullName>
    </submittedName>
</protein>
<organism evidence="1">
    <name type="scientific">Arundo donax</name>
    <name type="common">Giant reed</name>
    <name type="synonym">Donax arundinaceus</name>
    <dbReference type="NCBI Taxonomy" id="35708"/>
    <lineage>
        <taxon>Eukaryota</taxon>
        <taxon>Viridiplantae</taxon>
        <taxon>Streptophyta</taxon>
        <taxon>Embryophyta</taxon>
        <taxon>Tracheophyta</taxon>
        <taxon>Spermatophyta</taxon>
        <taxon>Magnoliopsida</taxon>
        <taxon>Liliopsida</taxon>
        <taxon>Poales</taxon>
        <taxon>Poaceae</taxon>
        <taxon>PACMAD clade</taxon>
        <taxon>Arundinoideae</taxon>
        <taxon>Arundineae</taxon>
        <taxon>Arundo</taxon>
    </lineage>
</organism>
<proteinExistence type="predicted"/>
<sequence>MRWPRQLMLGRRREDPETRKWGKWIVRPSSPTVKGTLKSIRMVLIQ</sequence>